<sequence>MREGEVCSSVGLWWSRQHSIESPPSPPSFRPEENYGTHVHHKKQANGSSSPGGPPSRRRHHQLSLPSLIRQLSSAPYKRFAISPSSSSSSNPYLSVLWLRLVLVAPRLCRSRKRSPWRLVLCSLMVI</sequence>
<evidence type="ECO:0000256" key="1">
    <source>
        <dbReference type="SAM" id="MobiDB-lite"/>
    </source>
</evidence>
<evidence type="ECO:0000313" key="2">
    <source>
        <dbReference type="EMBL" id="PKI53121.1"/>
    </source>
</evidence>
<gene>
    <name evidence="2" type="ORF">CRG98_026483</name>
</gene>
<evidence type="ECO:0000313" key="3">
    <source>
        <dbReference type="Proteomes" id="UP000233551"/>
    </source>
</evidence>
<dbReference type="EMBL" id="PGOL01001880">
    <property type="protein sequence ID" value="PKI53121.1"/>
    <property type="molecule type" value="Genomic_DNA"/>
</dbReference>
<dbReference type="AlphaFoldDB" id="A0A2I0JA25"/>
<feature type="region of interest" description="Disordered" evidence="1">
    <location>
        <begin position="17"/>
        <end position="62"/>
    </location>
</feature>
<reference evidence="2 3" key="1">
    <citation type="submission" date="2017-11" db="EMBL/GenBank/DDBJ databases">
        <title>De-novo sequencing of pomegranate (Punica granatum L.) genome.</title>
        <authorList>
            <person name="Akparov Z."/>
            <person name="Amiraslanov A."/>
            <person name="Hajiyeva S."/>
            <person name="Abbasov M."/>
            <person name="Kaur K."/>
            <person name="Hamwieh A."/>
            <person name="Solovyev V."/>
            <person name="Salamov A."/>
            <person name="Braich B."/>
            <person name="Kosarev P."/>
            <person name="Mahmoud A."/>
            <person name="Hajiyev E."/>
            <person name="Babayeva S."/>
            <person name="Izzatullayeva V."/>
            <person name="Mammadov A."/>
            <person name="Mammadov A."/>
            <person name="Sharifova S."/>
            <person name="Ojaghi J."/>
            <person name="Eynullazada K."/>
            <person name="Bayramov B."/>
            <person name="Abdulazimova A."/>
            <person name="Shahmuradov I."/>
        </authorList>
    </citation>
    <scope>NUCLEOTIDE SEQUENCE [LARGE SCALE GENOMIC DNA]</scope>
    <source>
        <strain evidence="3">cv. AG2017</strain>
        <tissue evidence="2">Leaf</tissue>
    </source>
</reference>
<protein>
    <submittedName>
        <fullName evidence="2">Uncharacterized protein</fullName>
    </submittedName>
</protein>
<comment type="caution">
    <text evidence="2">The sequence shown here is derived from an EMBL/GenBank/DDBJ whole genome shotgun (WGS) entry which is preliminary data.</text>
</comment>
<proteinExistence type="predicted"/>
<organism evidence="2 3">
    <name type="scientific">Punica granatum</name>
    <name type="common">Pomegranate</name>
    <dbReference type="NCBI Taxonomy" id="22663"/>
    <lineage>
        <taxon>Eukaryota</taxon>
        <taxon>Viridiplantae</taxon>
        <taxon>Streptophyta</taxon>
        <taxon>Embryophyta</taxon>
        <taxon>Tracheophyta</taxon>
        <taxon>Spermatophyta</taxon>
        <taxon>Magnoliopsida</taxon>
        <taxon>eudicotyledons</taxon>
        <taxon>Gunneridae</taxon>
        <taxon>Pentapetalae</taxon>
        <taxon>rosids</taxon>
        <taxon>malvids</taxon>
        <taxon>Myrtales</taxon>
        <taxon>Lythraceae</taxon>
        <taxon>Punica</taxon>
    </lineage>
</organism>
<accession>A0A2I0JA25</accession>
<keyword evidence="3" id="KW-1185">Reference proteome</keyword>
<dbReference type="Proteomes" id="UP000233551">
    <property type="component" value="Unassembled WGS sequence"/>
</dbReference>
<name>A0A2I0JA25_PUNGR</name>